<organism evidence="1 2">
    <name type="scientific">Membranihabitans marinus</name>
    <dbReference type="NCBI Taxonomy" id="1227546"/>
    <lineage>
        <taxon>Bacteria</taxon>
        <taxon>Pseudomonadati</taxon>
        <taxon>Bacteroidota</taxon>
        <taxon>Saprospiria</taxon>
        <taxon>Saprospirales</taxon>
        <taxon>Saprospiraceae</taxon>
        <taxon>Membranihabitans</taxon>
    </lineage>
</organism>
<dbReference type="PROSITE" id="PS51257">
    <property type="entry name" value="PROKAR_LIPOPROTEIN"/>
    <property type="match status" value="1"/>
</dbReference>
<name>A0A953HUB3_9BACT</name>
<evidence type="ECO:0008006" key="3">
    <source>
        <dbReference type="Google" id="ProtNLM"/>
    </source>
</evidence>
<reference evidence="1" key="1">
    <citation type="submission" date="2021-06" db="EMBL/GenBank/DDBJ databases">
        <title>44 bacteria genomes isolated from Dapeng, Shenzhen.</title>
        <authorList>
            <person name="Zheng W."/>
            <person name="Yu S."/>
            <person name="Huang Y."/>
        </authorList>
    </citation>
    <scope>NUCLEOTIDE SEQUENCE</scope>
    <source>
        <strain evidence="1">DP5N28-2</strain>
    </source>
</reference>
<comment type="caution">
    <text evidence="1">The sequence shown here is derived from an EMBL/GenBank/DDBJ whole genome shotgun (WGS) entry which is preliminary data.</text>
</comment>
<dbReference type="Proteomes" id="UP000753961">
    <property type="component" value="Unassembled WGS sequence"/>
</dbReference>
<dbReference type="EMBL" id="JAHVHU010000008">
    <property type="protein sequence ID" value="MBY5958450.1"/>
    <property type="molecule type" value="Genomic_DNA"/>
</dbReference>
<proteinExistence type="predicted"/>
<dbReference type="Pfam" id="PF20113">
    <property type="entry name" value="DUF6503"/>
    <property type="match status" value="1"/>
</dbReference>
<dbReference type="AlphaFoldDB" id="A0A953HUB3"/>
<accession>A0A953HUB3</accession>
<sequence>MSRINVIWLVVFVFGIMSCKDQGDSPSGKIDNQAHDIVSKAIEAMGGHQLDHAKVTFDFRDQSLSYYNKNGQFRYTRTFPDTAGHIIKDTLTNDDFVRYKDGQKLDLTSEEKEALKGGVNSIIYFAFLPYRLQDAAVIKEYIDQVNIKGKPYEKIKVSFEQEGGGTDHEDVYYYYFDPEDYSLDYLAYDFHVNDGGIRFRSSYNERTVDGLTVRDYINYMANPDSVDYSRIEQYYDDDELKELSRVELKNVKVEPLK</sequence>
<evidence type="ECO:0000313" key="1">
    <source>
        <dbReference type="EMBL" id="MBY5958450.1"/>
    </source>
</evidence>
<dbReference type="InterPro" id="IPR045444">
    <property type="entry name" value="DUF6503"/>
</dbReference>
<keyword evidence="2" id="KW-1185">Reference proteome</keyword>
<dbReference type="RefSeq" id="WP_222579985.1">
    <property type="nucleotide sequence ID" value="NZ_JAHVHU010000008.1"/>
</dbReference>
<gene>
    <name evidence="1" type="ORF">KUV50_09925</name>
</gene>
<evidence type="ECO:0000313" key="2">
    <source>
        <dbReference type="Proteomes" id="UP000753961"/>
    </source>
</evidence>
<protein>
    <recommendedName>
        <fullName evidence="3">Deoxyribose-phosphate aldolase</fullName>
    </recommendedName>
</protein>